<evidence type="ECO:0000256" key="4">
    <source>
        <dbReference type="ARBA" id="ARBA00022958"/>
    </source>
</evidence>
<dbReference type="InterPro" id="IPR006037">
    <property type="entry name" value="RCK_C"/>
</dbReference>
<dbReference type="EMBL" id="CP071444">
    <property type="protein sequence ID" value="QSX09731.1"/>
    <property type="molecule type" value="Genomic_DNA"/>
</dbReference>
<evidence type="ECO:0000256" key="5">
    <source>
        <dbReference type="ARBA" id="ARBA00023027"/>
    </source>
</evidence>
<keyword evidence="10" id="KW-1185">Reference proteome</keyword>
<dbReference type="GO" id="GO:0015079">
    <property type="term" value="F:potassium ion transmembrane transporter activity"/>
    <property type="evidence" value="ECO:0007669"/>
    <property type="project" value="InterPro"/>
</dbReference>
<dbReference type="NCBIfam" id="NF007031">
    <property type="entry name" value="PRK09496.1-2"/>
    <property type="match status" value="1"/>
</dbReference>
<dbReference type="PANTHER" id="PTHR43833:SF5">
    <property type="entry name" value="TRK SYSTEM POTASSIUM UPTAKE PROTEIN TRKA"/>
    <property type="match status" value="1"/>
</dbReference>
<keyword evidence="4" id="KW-0630">Potassium</keyword>
<dbReference type="NCBIfam" id="NF007032">
    <property type="entry name" value="PRK09496.1-4"/>
    <property type="match status" value="1"/>
</dbReference>
<dbReference type="Gene3D" id="3.30.70.1450">
    <property type="entry name" value="Regulator of K+ conductance, C-terminal domain"/>
    <property type="match status" value="2"/>
</dbReference>
<dbReference type="GO" id="GO:0005886">
    <property type="term" value="C:plasma membrane"/>
    <property type="evidence" value="ECO:0007669"/>
    <property type="project" value="InterPro"/>
</dbReference>
<feature type="domain" description="RCK C-terminal" evidence="8">
    <location>
        <begin position="137"/>
        <end position="218"/>
    </location>
</feature>
<feature type="domain" description="RCK C-terminal" evidence="8">
    <location>
        <begin position="362"/>
        <end position="443"/>
    </location>
</feature>
<dbReference type="PANTHER" id="PTHR43833">
    <property type="entry name" value="POTASSIUM CHANNEL PROTEIN 2-RELATED-RELATED"/>
    <property type="match status" value="1"/>
</dbReference>
<dbReference type="InterPro" id="IPR036291">
    <property type="entry name" value="NAD(P)-bd_dom_sf"/>
</dbReference>
<evidence type="ECO:0000259" key="7">
    <source>
        <dbReference type="PROSITE" id="PS51201"/>
    </source>
</evidence>
<dbReference type="PRINTS" id="PR00335">
    <property type="entry name" value="KUPTAKETRKA"/>
</dbReference>
<dbReference type="SUPFAM" id="SSF116726">
    <property type="entry name" value="TrkA C-terminal domain-like"/>
    <property type="match status" value="2"/>
</dbReference>
<dbReference type="InterPro" id="IPR036721">
    <property type="entry name" value="RCK_C_sf"/>
</dbReference>
<dbReference type="PROSITE" id="PS51201">
    <property type="entry name" value="RCK_N"/>
    <property type="match status" value="2"/>
</dbReference>
<name>A0A974XH63_9FIRM</name>
<protein>
    <recommendedName>
        <fullName evidence="1">Trk system potassium uptake protein TrkA</fullName>
    </recommendedName>
</protein>
<sequence>MIVGGGKLGVRLAATMNNEKMDVTLVDSNQSVIDKVNEHLDVLTVVASGINVSVLKDLNIDKFDLLVACTDNDATNSIICTFSKKLGCKKTIARIRDPEYMEQLDFIRDELGIDLIINPDLATANTIAKYLLKNVIFYAGEFASGRVKMFDFSIGHLKDFVGKRVAELNGLDDLLITAISREGNLIIPDGSTILEPDDVIYVLGMFENIEILSRRFKLRGSEKKVENTMILGGGHVGYYLAKELAKSKINVTLIEQDPKKVQNLAELLDHVLVIEGDGTDLTLLEEENIEKMDAFIGVTGFDEQNLLMALMAKQAGVNKTIAKVSRQNYTHVIDKLAIDVAINPINITASNILKFVRGGKVASVSLLLGGKGEVTEIIATPDMPYIGKPIYKLHLPKGVIIGTVIRDKEIIIPNGNTIIEANDRLVVFTLAENIDSLKQLFKRGKGGILGELWNRSKNPGFDSDY</sequence>
<dbReference type="Gene3D" id="3.40.50.720">
    <property type="entry name" value="NAD(P)-binding Rossmann-like Domain"/>
    <property type="match status" value="2"/>
</dbReference>
<evidence type="ECO:0000256" key="3">
    <source>
        <dbReference type="ARBA" id="ARBA00022538"/>
    </source>
</evidence>
<evidence type="ECO:0000313" key="9">
    <source>
        <dbReference type="EMBL" id="QSX09731.1"/>
    </source>
</evidence>
<evidence type="ECO:0000256" key="1">
    <source>
        <dbReference type="ARBA" id="ARBA00017378"/>
    </source>
</evidence>
<organism evidence="9 10">
    <name type="scientific">Alkalibacter rhizosphaerae</name>
    <dbReference type="NCBI Taxonomy" id="2815577"/>
    <lineage>
        <taxon>Bacteria</taxon>
        <taxon>Bacillati</taxon>
        <taxon>Bacillota</taxon>
        <taxon>Clostridia</taxon>
        <taxon>Eubacteriales</taxon>
        <taxon>Eubacteriaceae</taxon>
        <taxon>Alkalibacter</taxon>
    </lineage>
</organism>
<dbReference type="NCBIfam" id="NF007039">
    <property type="entry name" value="PRK09496.3-2"/>
    <property type="match status" value="1"/>
</dbReference>
<dbReference type="Pfam" id="PF02254">
    <property type="entry name" value="TrkA_N"/>
    <property type="match status" value="2"/>
</dbReference>
<keyword evidence="3" id="KW-0633">Potassium transport</keyword>
<dbReference type="SUPFAM" id="SSF51735">
    <property type="entry name" value="NAD(P)-binding Rossmann-fold domains"/>
    <property type="match status" value="2"/>
</dbReference>
<dbReference type="NCBIfam" id="NF007041">
    <property type="entry name" value="PRK09496.3-4"/>
    <property type="match status" value="1"/>
</dbReference>
<gene>
    <name evidence="9" type="primary">trkA</name>
    <name evidence="9" type="ORF">J0B03_11760</name>
</gene>
<dbReference type="Proteomes" id="UP000663499">
    <property type="component" value="Chromosome"/>
</dbReference>
<evidence type="ECO:0000256" key="6">
    <source>
        <dbReference type="ARBA" id="ARBA00023065"/>
    </source>
</evidence>
<dbReference type="InterPro" id="IPR003148">
    <property type="entry name" value="RCK_N"/>
</dbReference>
<accession>A0A974XH63</accession>
<dbReference type="PROSITE" id="PS51202">
    <property type="entry name" value="RCK_C"/>
    <property type="match status" value="2"/>
</dbReference>
<evidence type="ECO:0000259" key="8">
    <source>
        <dbReference type="PROSITE" id="PS51202"/>
    </source>
</evidence>
<dbReference type="Pfam" id="PF02080">
    <property type="entry name" value="TrkA_C"/>
    <property type="match status" value="2"/>
</dbReference>
<keyword evidence="6" id="KW-0406">Ion transport</keyword>
<proteinExistence type="predicted"/>
<evidence type="ECO:0000313" key="10">
    <source>
        <dbReference type="Proteomes" id="UP000663499"/>
    </source>
</evidence>
<reference evidence="9" key="1">
    <citation type="submission" date="2021-03" db="EMBL/GenBank/DDBJ databases">
        <title>Alkalibacter marinus sp. nov., isolated from tidal flat sediment.</title>
        <authorList>
            <person name="Namirimu T."/>
            <person name="Yang J.-A."/>
            <person name="Yang S.-H."/>
            <person name="Kim Y.-J."/>
            <person name="Kwon K.K."/>
        </authorList>
    </citation>
    <scope>NUCLEOTIDE SEQUENCE</scope>
    <source>
        <strain evidence="9">ES005</strain>
    </source>
</reference>
<dbReference type="InterPro" id="IPR050721">
    <property type="entry name" value="Trk_Ktr_HKT_K-transport"/>
</dbReference>
<feature type="domain" description="RCK N-terminal" evidence="7">
    <location>
        <begin position="225"/>
        <end position="342"/>
    </location>
</feature>
<dbReference type="AlphaFoldDB" id="A0A974XH63"/>
<feature type="domain" description="RCK N-terminal" evidence="7">
    <location>
        <begin position="1"/>
        <end position="117"/>
    </location>
</feature>
<dbReference type="KEGG" id="alka:J0B03_11760"/>
<keyword evidence="2" id="KW-0813">Transport</keyword>
<dbReference type="InterPro" id="IPR006036">
    <property type="entry name" value="K_uptake_TrkA"/>
</dbReference>
<keyword evidence="5" id="KW-0520">NAD</keyword>
<evidence type="ECO:0000256" key="2">
    <source>
        <dbReference type="ARBA" id="ARBA00022448"/>
    </source>
</evidence>
<dbReference type="RefSeq" id="WP_207301060.1">
    <property type="nucleotide sequence ID" value="NZ_CP071444.1"/>
</dbReference>